<gene>
    <name evidence="1" type="ORF">DWY69_20115</name>
</gene>
<comment type="caution">
    <text evidence="1">The sequence shown here is derived from an EMBL/GenBank/DDBJ whole genome shotgun (WGS) entry which is preliminary data.</text>
</comment>
<proteinExistence type="predicted"/>
<reference evidence="1 2" key="1">
    <citation type="submission" date="2018-08" db="EMBL/GenBank/DDBJ databases">
        <title>A genome reference for cultivated species of the human gut microbiota.</title>
        <authorList>
            <person name="Zou Y."/>
            <person name="Xue W."/>
            <person name="Luo G."/>
        </authorList>
    </citation>
    <scope>NUCLEOTIDE SEQUENCE [LARGE SCALE GENOMIC DNA]</scope>
    <source>
        <strain evidence="1 2">AF26-4BH</strain>
    </source>
</reference>
<evidence type="ECO:0000313" key="1">
    <source>
        <dbReference type="EMBL" id="RGE68531.1"/>
    </source>
</evidence>
<protein>
    <submittedName>
        <fullName evidence="1">DUF2971 domain-containing protein</fullName>
    </submittedName>
</protein>
<dbReference type="Pfam" id="PF11185">
    <property type="entry name" value="DUF2971"/>
    <property type="match status" value="1"/>
</dbReference>
<sequence length="475" mass="56612">MLIYHYRPIESALLEIEKGTFHFASREELNDPIEGYVRVFWQGDKAAWEGLFRNYICSLSQAIDLYLLRGDEEMLHHETLLVSLHRFDNVPLGGILKSLGDGFLADEEIQKLSAFYGNNRTKVFDGELQMILHFIHNKALIRCIHNCKDCRTIPEETADSLLNMFRTKENSFPFELMEAEFLNDEYRSEIIKKAKEVFEDARDFQYVRLGFEDDTFLYGNHRNENGQISKEKTITEARQRRNWMTIAVDFPKVYIEQLKDMIYPANYVVCFSGRDNDSAMWGNYADHHKGVCLIYETDENNNMSIIKKNSTIHLKVKPVHYEGEMTERNFFETFGRLTFKEIESWLTGVDGVSSVLDTFSDEEEWRKRYWEMFDAKTYRKIKAWEHENEYRLSLYNMFSEYNEPVNRNLKYSPEHFKGLIFGMNISEYDKMRIMEKLLTRADELKEFKFYQAEYDDEKQSISTREKLFWRLDNDK</sequence>
<evidence type="ECO:0000313" key="2">
    <source>
        <dbReference type="Proteomes" id="UP000261166"/>
    </source>
</evidence>
<dbReference type="AlphaFoldDB" id="A0A3E3INN5"/>
<dbReference type="OrthoDB" id="190848at2"/>
<dbReference type="Proteomes" id="UP000261166">
    <property type="component" value="Unassembled WGS sequence"/>
</dbReference>
<name>A0A3E3INN5_9FIRM</name>
<accession>A0A3E3INN5</accession>
<organism evidence="1 2">
    <name type="scientific">Eisenbergiella massiliensis</name>
    <dbReference type="NCBI Taxonomy" id="1720294"/>
    <lineage>
        <taxon>Bacteria</taxon>
        <taxon>Bacillati</taxon>
        <taxon>Bacillota</taxon>
        <taxon>Clostridia</taxon>
        <taxon>Lachnospirales</taxon>
        <taxon>Lachnospiraceae</taxon>
        <taxon>Eisenbergiella</taxon>
    </lineage>
</organism>
<dbReference type="EMBL" id="QVLU01000020">
    <property type="protein sequence ID" value="RGE68531.1"/>
    <property type="molecule type" value="Genomic_DNA"/>
</dbReference>
<dbReference type="InterPro" id="IPR021352">
    <property type="entry name" value="DUF2971"/>
</dbReference>